<keyword evidence="2" id="KW-1133">Transmembrane helix</keyword>
<keyword evidence="4" id="KW-1185">Reference proteome</keyword>
<reference evidence="3 4" key="1">
    <citation type="submission" date="2011-02" db="EMBL/GenBank/DDBJ databases">
        <authorList>
            <person name="Muzny D."/>
            <person name="Qin X."/>
            <person name="Deng J."/>
            <person name="Jiang H."/>
            <person name="Liu Y."/>
            <person name="Qu J."/>
            <person name="Song X.-Z."/>
            <person name="Zhang L."/>
            <person name="Thornton R."/>
            <person name="Coyle M."/>
            <person name="Francisco L."/>
            <person name="Jackson L."/>
            <person name="Javaid M."/>
            <person name="Korchina V."/>
            <person name="Kovar C."/>
            <person name="Mata R."/>
            <person name="Mathew T."/>
            <person name="Ngo R."/>
            <person name="Nguyen L."/>
            <person name="Nguyen N."/>
            <person name="Okwuonu G."/>
            <person name="Ongeri F."/>
            <person name="Pham C."/>
            <person name="Simmons D."/>
            <person name="Wilczek-Boney K."/>
            <person name="Hale W."/>
            <person name="Jakkamsetti A."/>
            <person name="Pham P."/>
            <person name="Ruth R."/>
            <person name="San Lucas F."/>
            <person name="Warren J."/>
            <person name="Zhang J."/>
            <person name="Zhao Z."/>
            <person name="Zhou C."/>
            <person name="Zhu D."/>
            <person name="Lee S."/>
            <person name="Bess C."/>
            <person name="Blankenburg K."/>
            <person name="Forbes L."/>
            <person name="Fu Q."/>
            <person name="Gubbala S."/>
            <person name="Hirani K."/>
            <person name="Jayaseelan J.C."/>
            <person name="Lara F."/>
            <person name="Munidasa M."/>
            <person name="Palculict T."/>
            <person name="Patil S."/>
            <person name="Pu L.-L."/>
            <person name="Saada N."/>
            <person name="Tang L."/>
            <person name="Weissenberger G."/>
            <person name="Zhu Y."/>
            <person name="Hemphill L."/>
            <person name="Shang Y."/>
            <person name="Youmans B."/>
            <person name="Ayvaz T."/>
            <person name="Ross M."/>
            <person name="Santibanez J."/>
            <person name="Aqrawi P."/>
            <person name="Gross S."/>
            <person name="Joshi V."/>
            <person name="Fowler G."/>
            <person name="Nazareth L."/>
            <person name="Reid J."/>
            <person name="Worley K."/>
            <person name="Petrosino J."/>
            <person name="Highlander S."/>
            <person name="Gibbs R."/>
        </authorList>
    </citation>
    <scope>NUCLEOTIDE SEQUENCE [LARGE SCALE GENOMIC DNA]</scope>
    <source>
        <strain evidence="3 4">ATCC BAA-1200</strain>
    </source>
</reference>
<evidence type="ECO:0000256" key="2">
    <source>
        <dbReference type="SAM" id="Phobius"/>
    </source>
</evidence>
<feature type="region of interest" description="Disordered" evidence="1">
    <location>
        <begin position="114"/>
        <end position="138"/>
    </location>
</feature>
<name>F2BEQ3_9NEIS</name>
<organism evidence="3 4">
    <name type="scientific">Neisseria bacilliformis ATCC BAA-1200</name>
    <dbReference type="NCBI Taxonomy" id="888742"/>
    <lineage>
        <taxon>Bacteria</taxon>
        <taxon>Pseudomonadati</taxon>
        <taxon>Pseudomonadota</taxon>
        <taxon>Betaproteobacteria</taxon>
        <taxon>Neisseriales</taxon>
        <taxon>Neisseriaceae</taxon>
        <taxon>Neisseria</taxon>
    </lineage>
</organism>
<evidence type="ECO:0000313" key="4">
    <source>
        <dbReference type="Proteomes" id="UP000004105"/>
    </source>
</evidence>
<dbReference type="HOGENOM" id="CLU_1853064_0_0_4"/>
<dbReference type="AlphaFoldDB" id="F2BEQ3"/>
<feature type="compositionally biased region" description="Basic residues" evidence="1">
    <location>
        <begin position="114"/>
        <end position="129"/>
    </location>
</feature>
<proteinExistence type="predicted"/>
<accession>F2BEQ3</accession>
<comment type="caution">
    <text evidence="3">The sequence shown here is derived from an EMBL/GenBank/DDBJ whole genome shotgun (WGS) entry which is preliminary data.</text>
</comment>
<evidence type="ECO:0000313" key="3">
    <source>
        <dbReference type="EMBL" id="EGF09958.1"/>
    </source>
</evidence>
<protein>
    <submittedName>
        <fullName evidence="3">Electron transport complex protein RnfB</fullName>
    </submittedName>
</protein>
<evidence type="ECO:0000256" key="1">
    <source>
        <dbReference type="SAM" id="MobiDB-lite"/>
    </source>
</evidence>
<feature type="transmembrane region" description="Helical" evidence="2">
    <location>
        <begin position="30"/>
        <end position="55"/>
    </location>
</feature>
<dbReference type="EMBL" id="AFAY01000046">
    <property type="protein sequence ID" value="EGF09958.1"/>
    <property type="molecule type" value="Genomic_DNA"/>
</dbReference>
<dbReference type="Proteomes" id="UP000004105">
    <property type="component" value="Unassembled WGS sequence"/>
</dbReference>
<sequence>MWLHEVECLGFARCSRTAALLRAASDCCTLAAIALLIAAFAVGVSAWYAAAVWLAGRILYAVSQSVAAKNGFRYDDDKIIASWRGANGATCRYTFRECLRDSGYGAKTWFKDKKIKRRPQRHPARRAHRRPSESSKAV</sequence>
<gene>
    <name evidence="3" type="primary">rnfB2</name>
    <name evidence="3" type="ORF">HMPREF9123_2210</name>
</gene>
<keyword evidence="2" id="KW-0472">Membrane</keyword>
<keyword evidence="2" id="KW-0812">Transmembrane</keyword>